<keyword evidence="5" id="KW-1185">Reference proteome</keyword>
<dbReference type="STRING" id="58919.A0A316Z524"/>
<dbReference type="Pfam" id="PF00383">
    <property type="entry name" value="dCMP_cyt_deam_1"/>
    <property type="match status" value="1"/>
</dbReference>
<dbReference type="Proteomes" id="UP000245946">
    <property type="component" value="Unassembled WGS sequence"/>
</dbReference>
<protein>
    <submittedName>
        <fullName evidence="4">Cytidine deaminase-like protein</fullName>
    </submittedName>
</protein>
<dbReference type="PANTHER" id="PTHR11079:SF149">
    <property type="entry name" value="TRNA-SPECIFIC ADENOSINE DEAMINASE 2"/>
    <property type="match status" value="1"/>
</dbReference>
<dbReference type="PROSITE" id="PS51747">
    <property type="entry name" value="CYT_DCMP_DEAMINASES_2"/>
    <property type="match status" value="1"/>
</dbReference>
<dbReference type="GO" id="GO:0002100">
    <property type="term" value="P:tRNA wobble adenosine to inosine editing"/>
    <property type="evidence" value="ECO:0007669"/>
    <property type="project" value="InterPro"/>
</dbReference>
<gene>
    <name evidence="4" type="ORF">FA09DRAFT_331630</name>
</gene>
<dbReference type="InterPro" id="IPR016193">
    <property type="entry name" value="Cytidine_deaminase-like"/>
</dbReference>
<accession>A0A316Z524</accession>
<name>A0A316Z524_9BASI</name>
<dbReference type="GO" id="GO:0005634">
    <property type="term" value="C:nucleus"/>
    <property type="evidence" value="ECO:0007669"/>
    <property type="project" value="TreeGrafter"/>
</dbReference>
<sequence>MPEATYVPPEQQSAEDLRYMREALAMAQEAFDAAEIPVGSVFVRNGEIIAKARNRTNELMNATRHAELEAIDYILSIFPPSSDSFAVSPHAQAAGENPFADTTLYVTVEPCIMCGSALRQVGIKRVVFGAGNERFGGNGSVLAVHNDPALINAPPYEALGGYYRAEAIMLLRRFYLSENANAPNPKSKAHRTLKTEIQPPGVSMHGPAGPSKKLARTLRGTSSPAASSASSRAQTPVNDGSGGAGAAKEVAEVSDGQRRGRSTEEEASAREARNEGGKEGEEQEASQA</sequence>
<dbReference type="EMBL" id="KZ819301">
    <property type="protein sequence ID" value="PWN96042.1"/>
    <property type="molecule type" value="Genomic_DNA"/>
</dbReference>
<proteinExistence type="predicted"/>
<organism evidence="4 5">
    <name type="scientific">Tilletiopsis washingtonensis</name>
    <dbReference type="NCBI Taxonomy" id="58919"/>
    <lineage>
        <taxon>Eukaryota</taxon>
        <taxon>Fungi</taxon>
        <taxon>Dikarya</taxon>
        <taxon>Basidiomycota</taxon>
        <taxon>Ustilaginomycotina</taxon>
        <taxon>Exobasidiomycetes</taxon>
        <taxon>Entylomatales</taxon>
        <taxon>Entylomatales incertae sedis</taxon>
        <taxon>Tilletiopsis</taxon>
    </lineage>
</organism>
<dbReference type="PANTHER" id="PTHR11079">
    <property type="entry name" value="CYTOSINE DEAMINASE FAMILY MEMBER"/>
    <property type="match status" value="1"/>
</dbReference>
<keyword evidence="1" id="KW-0378">Hydrolase</keyword>
<dbReference type="RefSeq" id="XP_025596321.1">
    <property type="nucleotide sequence ID" value="XM_025743107.1"/>
</dbReference>
<evidence type="ECO:0000313" key="4">
    <source>
        <dbReference type="EMBL" id="PWN96042.1"/>
    </source>
</evidence>
<dbReference type="SUPFAM" id="SSF53927">
    <property type="entry name" value="Cytidine deaminase-like"/>
    <property type="match status" value="1"/>
</dbReference>
<feature type="domain" description="CMP/dCMP-type deaminase" evidence="3">
    <location>
        <begin position="14"/>
        <end position="142"/>
    </location>
</feature>
<feature type="compositionally biased region" description="Low complexity" evidence="2">
    <location>
        <begin position="222"/>
        <end position="233"/>
    </location>
</feature>
<evidence type="ECO:0000256" key="1">
    <source>
        <dbReference type="ARBA" id="ARBA00022801"/>
    </source>
</evidence>
<evidence type="ECO:0000313" key="5">
    <source>
        <dbReference type="Proteomes" id="UP000245946"/>
    </source>
</evidence>
<dbReference type="InterPro" id="IPR002125">
    <property type="entry name" value="CMP_dCMP_dom"/>
</dbReference>
<dbReference type="GO" id="GO:0046872">
    <property type="term" value="F:metal ion binding"/>
    <property type="evidence" value="ECO:0007669"/>
    <property type="project" value="UniProtKB-KW"/>
</dbReference>
<dbReference type="CDD" id="cd01285">
    <property type="entry name" value="nucleoside_deaminase"/>
    <property type="match status" value="1"/>
</dbReference>
<feature type="compositionally biased region" description="Basic and acidic residues" evidence="2">
    <location>
        <begin position="249"/>
        <end position="280"/>
    </location>
</feature>
<dbReference type="GeneID" id="37270651"/>
<reference evidence="4 5" key="1">
    <citation type="journal article" date="2018" name="Mol. Biol. Evol.">
        <title>Broad Genomic Sampling Reveals a Smut Pathogenic Ancestry of the Fungal Clade Ustilaginomycotina.</title>
        <authorList>
            <person name="Kijpornyongpan T."/>
            <person name="Mondo S.J."/>
            <person name="Barry K."/>
            <person name="Sandor L."/>
            <person name="Lee J."/>
            <person name="Lipzen A."/>
            <person name="Pangilinan J."/>
            <person name="LaButti K."/>
            <person name="Hainaut M."/>
            <person name="Henrissat B."/>
            <person name="Grigoriev I.V."/>
            <person name="Spatafora J.W."/>
            <person name="Aime M.C."/>
        </authorList>
    </citation>
    <scope>NUCLEOTIDE SEQUENCE [LARGE SCALE GENOMIC DNA]</scope>
    <source>
        <strain evidence="4 5">MCA 4186</strain>
    </source>
</reference>
<dbReference type="GO" id="GO:0052717">
    <property type="term" value="F:tRNA-specific adenosine-34 deaminase activity"/>
    <property type="evidence" value="ECO:0007669"/>
    <property type="project" value="UniProtKB-EC"/>
</dbReference>
<feature type="region of interest" description="Disordered" evidence="2">
    <location>
        <begin position="181"/>
        <end position="288"/>
    </location>
</feature>
<dbReference type="AlphaFoldDB" id="A0A316Z524"/>
<dbReference type="GO" id="GO:0005737">
    <property type="term" value="C:cytoplasm"/>
    <property type="evidence" value="ECO:0007669"/>
    <property type="project" value="TreeGrafter"/>
</dbReference>
<evidence type="ECO:0000259" key="3">
    <source>
        <dbReference type="PROSITE" id="PS51747"/>
    </source>
</evidence>
<dbReference type="Gene3D" id="3.40.140.10">
    <property type="entry name" value="Cytidine Deaminase, domain 2"/>
    <property type="match status" value="1"/>
</dbReference>
<evidence type="ECO:0000256" key="2">
    <source>
        <dbReference type="SAM" id="MobiDB-lite"/>
    </source>
</evidence>
<dbReference type="OrthoDB" id="1701769at2759"/>